<protein>
    <submittedName>
        <fullName evidence="1">Uncharacterized protein</fullName>
    </submittedName>
</protein>
<gene>
    <name evidence="1" type="ORF">BDN72DRAFT_927436</name>
</gene>
<evidence type="ECO:0000313" key="1">
    <source>
        <dbReference type="EMBL" id="TFK63689.1"/>
    </source>
</evidence>
<evidence type="ECO:0000313" key="2">
    <source>
        <dbReference type="Proteomes" id="UP000308600"/>
    </source>
</evidence>
<dbReference type="Proteomes" id="UP000308600">
    <property type="component" value="Unassembled WGS sequence"/>
</dbReference>
<organism evidence="1 2">
    <name type="scientific">Pluteus cervinus</name>
    <dbReference type="NCBI Taxonomy" id="181527"/>
    <lineage>
        <taxon>Eukaryota</taxon>
        <taxon>Fungi</taxon>
        <taxon>Dikarya</taxon>
        <taxon>Basidiomycota</taxon>
        <taxon>Agaricomycotina</taxon>
        <taxon>Agaricomycetes</taxon>
        <taxon>Agaricomycetidae</taxon>
        <taxon>Agaricales</taxon>
        <taxon>Pluteineae</taxon>
        <taxon>Pluteaceae</taxon>
        <taxon>Pluteus</taxon>
    </lineage>
</organism>
<dbReference type="EMBL" id="ML208510">
    <property type="protein sequence ID" value="TFK63689.1"/>
    <property type="molecule type" value="Genomic_DNA"/>
</dbReference>
<name>A0ACD3AE85_9AGAR</name>
<accession>A0ACD3AE85</accession>
<keyword evidence="2" id="KW-1185">Reference proteome</keyword>
<reference evidence="1 2" key="1">
    <citation type="journal article" date="2019" name="Nat. Ecol. Evol.">
        <title>Megaphylogeny resolves global patterns of mushroom evolution.</title>
        <authorList>
            <person name="Varga T."/>
            <person name="Krizsan K."/>
            <person name="Foldi C."/>
            <person name="Dima B."/>
            <person name="Sanchez-Garcia M."/>
            <person name="Sanchez-Ramirez S."/>
            <person name="Szollosi G.J."/>
            <person name="Szarkandi J.G."/>
            <person name="Papp V."/>
            <person name="Albert L."/>
            <person name="Andreopoulos W."/>
            <person name="Angelini C."/>
            <person name="Antonin V."/>
            <person name="Barry K.W."/>
            <person name="Bougher N.L."/>
            <person name="Buchanan P."/>
            <person name="Buyck B."/>
            <person name="Bense V."/>
            <person name="Catcheside P."/>
            <person name="Chovatia M."/>
            <person name="Cooper J."/>
            <person name="Damon W."/>
            <person name="Desjardin D."/>
            <person name="Finy P."/>
            <person name="Geml J."/>
            <person name="Haridas S."/>
            <person name="Hughes K."/>
            <person name="Justo A."/>
            <person name="Karasinski D."/>
            <person name="Kautmanova I."/>
            <person name="Kiss B."/>
            <person name="Kocsube S."/>
            <person name="Kotiranta H."/>
            <person name="LaButti K.M."/>
            <person name="Lechner B.E."/>
            <person name="Liimatainen K."/>
            <person name="Lipzen A."/>
            <person name="Lukacs Z."/>
            <person name="Mihaltcheva S."/>
            <person name="Morgado L.N."/>
            <person name="Niskanen T."/>
            <person name="Noordeloos M.E."/>
            <person name="Ohm R.A."/>
            <person name="Ortiz-Santana B."/>
            <person name="Ovrebo C."/>
            <person name="Racz N."/>
            <person name="Riley R."/>
            <person name="Savchenko A."/>
            <person name="Shiryaev A."/>
            <person name="Soop K."/>
            <person name="Spirin V."/>
            <person name="Szebenyi C."/>
            <person name="Tomsovsky M."/>
            <person name="Tulloss R.E."/>
            <person name="Uehling J."/>
            <person name="Grigoriev I.V."/>
            <person name="Vagvolgyi C."/>
            <person name="Papp T."/>
            <person name="Martin F.M."/>
            <person name="Miettinen O."/>
            <person name="Hibbett D.S."/>
            <person name="Nagy L.G."/>
        </authorList>
    </citation>
    <scope>NUCLEOTIDE SEQUENCE [LARGE SCALE GENOMIC DNA]</scope>
    <source>
        <strain evidence="1 2">NL-1719</strain>
    </source>
</reference>
<feature type="non-terminal residue" evidence="1">
    <location>
        <position position="1"/>
    </location>
</feature>
<proteinExistence type="predicted"/>
<sequence length="64" mass="7391">PWFAFDASPKLVFLEGDTAQPHLGLKETRFVEVRNLVDVIIHNAWKLDFTVTKVFLRSSLMFVV</sequence>